<name>A0A0E2B301_9LEPT</name>
<evidence type="ECO:0000259" key="2">
    <source>
        <dbReference type="Pfam" id="PF13690"/>
    </source>
</evidence>
<keyword evidence="1" id="KW-0145">Chemotaxis</keyword>
<dbReference type="GO" id="GO:0006935">
    <property type="term" value="P:chemotaxis"/>
    <property type="evidence" value="ECO:0007669"/>
    <property type="project" value="UniProtKB-KW"/>
</dbReference>
<accession>A0A0E2B301</accession>
<evidence type="ECO:0000256" key="1">
    <source>
        <dbReference type="ARBA" id="ARBA00022500"/>
    </source>
</evidence>
<dbReference type="InterPro" id="IPR028051">
    <property type="entry name" value="CheX-like_dom"/>
</dbReference>
<feature type="domain" description="Chemotaxis phosphatase CheX-like" evidence="2">
    <location>
        <begin position="52"/>
        <end position="148"/>
    </location>
</feature>
<sequence>MSVSIDPLLDEKFILTISQIFPEYLDKTLNVTAIREAFGPSKNEGLCYENCTMVEFKGEIEGKLFFAMDGYTKLKLLPMVAKSFHIDPTVRADAPSILMEFANQICGLLITEIKLGRFKTDLLPPEMLNHKLIPVDLETYRQYILIYFLKDLKAKQYLGRVYLILLMKKF</sequence>
<protein>
    <submittedName>
        <fullName evidence="3">Chemotaxis phosphatase CheX</fullName>
    </submittedName>
</protein>
<organism evidence="3 4">
    <name type="scientific">Leptospira kirschneri str. H1</name>
    <dbReference type="NCBI Taxonomy" id="1049966"/>
    <lineage>
        <taxon>Bacteria</taxon>
        <taxon>Pseudomonadati</taxon>
        <taxon>Spirochaetota</taxon>
        <taxon>Spirochaetia</taxon>
        <taxon>Leptospirales</taxon>
        <taxon>Leptospiraceae</taxon>
        <taxon>Leptospira</taxon>
    </lineage>
</organism>
<dbReference type="GeneID" id="34313628"/>
<reference evidence="3 4" key="1">
    <citation type="submission" date="2012-10" db="EMBL/GenBank/DDBJ databases">
        <authorList>
            <person name="Harkins D.M."/>
            <person name="Durkin A.S."/>
            <person name="Brinkac L.M."/>
            <person name="Selengut J.D."/>
            <person name="Sanka R."/>
            <person name="DePew J."/>
            <person name="Purushe J."/>
            <person name="Peacock S.J."/>
            <person name="Thaipadungpanit J."/>
            <person name="Wuthiekanun V.W."/>
            <person name="Day N.P."/>
            <person name="Vinetz J.M."/>
            <person name="Sutton G.G."/>
            <person name="Nelson W.C."/>
            <person name="Fouts D.E."/>
        </authorList>
    </citation>
    <scope>NUCLEOTIDE SEQUENCE [LARGE SCALE GENOMIC DNA]</scope>
    <source>
        <strain evidence="3 4">H1</strain>
    </source>
</reference>
<dbReference type="Proteomes" id="UP000006253">
    <property type="component" value="Unassembled WGS sequence"/>
</dbReference>
<dbReference type="InterPro" id="IPR028976">
    <property type="entry name" value="CheC-like_sf"/>
</dbReference>
<gene>
    <name evidence="3" type="ORF">LEP1GSC081_3341</name>
</gene>
<evidence type="ECO:0000313" key="3">
    <source>
        <dbReference type="EMBL" id="EKO15619.1"/>
    </source>
</evidence>
<dbReference type="Gene3D" id="3.40.1550.10">
    <property type="entry name" value="CheC-like"/>
    <property type="match status" value="1"/>
</dbReference>
<proteinExistence type="predicted"/>
<dbReference type="EMBL" id="AHMY02000040">
    <property type="protein sequence ID" value="EKO15619.1"/>
    <property type="molecule type" value="Genomic_DNA"/>
</dbReference>
<dbReference type="AlphaFoldDB" id="A0A0E2B301"/>
<dbReference type="RefSeq" id="WP_004753494.1">
    <property type="nucleotide sequence ID" value="NZ_AHMY02000040.1"/>
</dbReference>
<dbReference type="Pfam" id="PF13690">
    <property type="entry name" value="CheX"/>
    <property type="match status" value="1"/>
</dbReference>
<comment type="caution">
    <text evidence="3">The sequence shown here is derived from an EMBL/GenBank/DDBJ whole genome shotgun (WGS) entry which is preliminary data.</text>
</comment>
<evidence type="ECO:0000313" key="4">
    <source>
        <dbReference type="Proteomes" id="UP000006253"/>
    </source>
</evidence>
<dbReference type="SUPFAM" id="SSF103039">
    <property type="entry name" value="CheC-like"/>
    <property type="match status" value="1"/>
</dbReference>